<dbReference type="InterPro" id="IPR032874">
    <property type="entry name" value="DDE_dom"/>
</dbReference>
<keyword evidence="3" id="KW-0238">DNA-binding</keyword>
<evidence type="ECO:0000313" key="8">
    <source>
        <dbReference type="EMBL" id="QIQ11282.1"/>
    </source>
</evidence>
<evidence type="ECO:0000256" key="1">
    <source>
        <dbReference type="ARBA" id="ARBA00002286"/>
    </source>
</evidence>
<dbReference type="InterPro" id="IPR036397">
    <property type="entry name" value="RNaseH_sf"/>
</dbReference>
<dbReference type="GO" id="GO:0032196">
    <property type="term" value="P:transposition"/>
    <property type="evidence" value="ECO:0007669"/>
    <property type="project" value="UniProtKB-KW"/>
</dbReference>
<dbReference type="Pfam" id="PF13610">
    <property type="entry name" value="DDE_Tnp_IS240"/>
    <property type="match status" value="1"/>
</dbReference>
<sequence length="283" mass="32776">MSEFELLAQDLLEKAEAEEQLRQENDKKLLGQVLEIYDQKYVAELLRKVGKNEWSRETLNRWINGKCSPKTLTLAEEELLRKMLPEAPAHHPDYAFRFIDLFAGIGGIRKGFETIVTLSDLCPWHMDETYVKVNGRWAYLYRAVDSRGRTVDFYLSSRRNSKAAYRFLGKILNNVKKWQIPRFINTDKAPAYGRALALLKREGRCPSDVEHRQIKYRNNVIECDHGKLKRIIGATLGFKSMKTAYATIKGIEVMRALRKGQASAFYYGDPLGEMRLVSRVFEM</sequence>
<evidence type="ECO:0000256" key="4">
    <source>
        <dbReference type="ARBA" id="ARBA00023172"/>
    </source>
</evidence>
<evidence type="ECO:0000256" key="5">
    <source>
        <dbReference type="SAM" id="Coils"/>
    </source>
</evidence>
<proteinExistence type="predicted"/>
<keyword evidence="4" id="KW-0233">DNA recombination</keyword>
<keyword evidence="5" id="KW-0175">Coiled coil</keyword>
<feature type="domain" description="DNA methylase N-terminal" evidence="7">
    <location>
        <begin position="28"/>
        <end position="84"/>
    </location>
</feature>
<dbReference type="InterPro" id="IPR040743">
    <property type="entry name" value="DNA_meth_N"/>
</dbReference>
<feature type="domain" description="DDE" evidence="6">
    <location>
        <begin position="124"/>
        <end position="261"/>
    </location>
</feature>
<evidence type="ECO:0000256" key="3">
    <source>
        <dbReference type="ARBA" id="ARBA00023125"/>
    </source>
</evidence>
<dbReference type="Pfam" id="PF18284">
    <property type="entry name" value="DNA_meth_N"/>
    <property type="match status" value="1"/>
</dbReference>
<dbReference type="PANTHER" id="PTHR35528:SF3">
    <property type="entry name" value="BLL1675 PROTEIN"/>
    <property type="match status" value="1"/>
</dbReference>
<feature type="coiled-coil region" evidence="5">
    <location>
        <begin position="1"/>
        <end position="28"/>
    </location>
</feature>
<dbReference type="NCBIfam" id="NF033587">
    <property type="entry name" value="transpos_IS6"/>
    <property type="match status" value="1"/>
</dbReference>
<dbReference type="InterPro" id="IPR052183">
    <property type="entry name" value="IS_Transposase"/>
</dbReference>
<geneLocation type="plasmid" evidence="8">
    <name>pK195_KPC</name>
</geneLocation>
<keyword evidence="2" id="KW-0815">Transposition</keyword>
<dbReference type="AlphaFoldDB" id="A0A6G9HKP2"/>
<evidence type="ECO:0000259" key="7">
    <source>
        <dbReference type="Pfam" id="PF18284"/>
    </source>
</evidence>
<dbReference type="InterPro" id="IPR012337">
    <property type="entry name" value="RNaseH-like_sf"/>
</dbReference>
<dbReference type="PANTHER" id="PTHR35528">
    <property type="entry name" value="BLL1675 PROTEIN"/>
    <property type="match status" value="1"/>
</dbReference>
<protein>
    <submittedName>
        <fullName evidence="8">Mobile element protein</fullName>
    </submittedName>
</protein>
<reference evidence="8" key="1">
    <citation type="submission" date="2018-12" db="EMBL/GenBank/DDBJ databases">
        <authorList>
            <person name="Feng Y."/>
        </authorList>
    </citation>
    <scope>NUCLEOTIDE SEQUENCE</scope>
    <source>
        <strain evidence="8">K195</strain>
        <plasmid evidence="8">pK195_KPC</plasmid>
    </source>
</reference>
<dbReference type="EMBL" id="MK312242">
    <property type="protein sequence ID" value="QIQ11282.1"/>
    <property type="molecule type" value="Genomic_DNA"/>
</dbReference>
<dbReference type="Gene3D" id="3.30.420.10">
    <property type="entry name" value="Ribonuclease H-like superfamily/Ribonuclease H"/>
    <property type="match status" value="1"/>
</dbReference>
<organism evidence="8">
    <name type="scientific">Klebsiella pneumoniae</name>
    <dbReference type="NCBI Taxonomy" id="573"/>
    <lineage>
        <taxon>Bacteria</taxon>
        <taxon>Pseudomonadati</taxon>
        <taxon>Pseudomonadota</taxon>
        <taxon>Gammaproteobacteria</taxon>
        <taxon>Enterobacterales</taxon>
        <taxon>Enterobacteriaceae</taxon>
        <taxon>Klebsiella/Raoultella group</taxon>
        <taxon>Klebsiella</taxon>
        <taxon>Klebsiella pneumoniae complex</taxon>
    </lineage>
</organism>
<accession>A0A6G9HKP2</accession>
<dbReference type="SUPFAM" id="SSF53098">
    <property type="entry name" value="Ribonuclease H-like"/>
    <property type="match status" value="1"/>
</dbReference>
<evidence type="ECO:0000256" key="2">
    <source>
        <dbReference type="ARBA" id="ARBA00022578"/>
    </source>
</evidence>
<comment type="function">
    <text evidence="1">Involved in the transposition of the insertion sequence.</text>
</comment>
<keyword evidence="8" id="KW-0614">Plasmid</keyword>
<dbReference type="GO" id="GO:0003677">
    <property type="term" value="F:DNA binding"/>
    <property type="evidence" value="ECO:0007669"/>
    <property type="project" value="UniProtKB-KW"/>
</dbReference>
<name>A0A6G9HKP2_KLEPN</name>
<dbReference type="GO" id="GO:0006310">
    <property type="term" value="P:DNA recombination"/>
    <property type="evidence" value="ECO:0007669"/>
    <property type="project" value="UniProtKB-KW"/>
</dbReference>
<evidence type="ECO:0000259" key="6">
    <source>
        <dbReference type="Pfam" id="PF13610"/>
    </source>
</evidence>
<dbReference type="InterPro" id="IPR047930">
    <property type="entry name" value="Transpos_IS6"/>
</dbReference>
<dbReference type="Gene3D" id="1.10.260.140">
    <property type="match status" value="1"/>
</dbReference>